<dbReference type="AlphaFoldDB" id="A0A919WIL1"/>
<evidence type="ECO:0000256" key="3">
    <source>
        <dbReference type="ARBA" id="ARBA00022692"/>
    </source>
</evidence>
<feature type="transmembrane region" description="Helical" evidence="6">
    <location>
        <begin position="345"/>
        <end position="366"/>
    </location>
</feature>
<sequence>MINIAARVIKHKKSVAITFMILTIISTFALFTVSVNYDMKDYLPKDAGSTIALDIMEQEFEGGVPSNRVMVKDVTLQEALTFKKQLSAIDGVSDVTWLDDAVDIKSPLEMAEPKTVETYYKNDTAIYLFSIRPGDEVQVTQAIYDLIGEENALAGESVNTATQQTMAGKESMFAAMLLVPIIIIILVVSTTSWIEPLFFLTAIGISVLINMGTNFFLGEVSFVTQSVAPILQLAVSLDYAIFLLHSFSDYRKKVADPDEAMELAMKKSFSAIAASAATTFFGFIALSFMEFEIGSDLGINLVKGILLSFISVMVFLPALTLLFYKWIDKTQHKPLLPSFKKMGNGVVKVRLVSFIFVLLLIVPAFLAQSKTDFTYGIGEQPETTRTGADIVKIKEEFGESTPIVLLVPKGDVVKEEELVHDLEELKHVTSVLAYVNTVSAAIPPEYLDPAITEQFYSENYSRIILQTETKNEGKEAFQLIEKVQQAADEHYEEDVYLVGESVTLYDIKTTVEKDNKLVNLLTIGTVALVLFVTFRSISIPVILLLTIQTSVWINLSVPYFTDSPLQYVGYLLISIIQLAATIDYAILLTDAYRDYRKEMNVFQAVRKTIDDKIFSIGVSASILSSVGFILWITSTNPIVASIGLLLGRGALLAFILVVFFLPAMLVLFDKLIIKTTWKANFHKEQ</sequence>
<evidence type="ECO:0000313" key="8">
    <source>
        <dbReference type="EMBL" id="GIN62700.1"/>
    </source>
</evidence>
<dbReference type="InterPro" id="IPR050545">
    <property type="entry name" value="Mycobact_MmpL"/>
</dbReference>
<name>A0A919WIL1_9BACI</name>
<dbReference type="RefSeq" id="WP_212933904.1">
    <property type="nucleotide sequence ID" value="NZ_BORC01000004.1"/>
</dbReference>
<evidence type="ECO:0000256" key="1">
    <source>
        <dbReference type="ARBA" id="ARBA00004651"/>
    </source>
</evidence>
<feature type="transmembrane region" description="Helical" evidence="6">
    <location>
        <begin position="229"/>
        <end position="247"/>
    </location>
</feature>
<comment type="caution">
    <text evidence="8">The sequence shown here is derived from an EMBL/GenBank/DDBJ whole genome shotgun (WGS) entry which is preliminary data.</text>
</comment>
<dbReference type="Pfam" id="PF03176">
    <property type="entry name" value="MMPL"/>
    <property type="match status" value="2"/>
</dbReference>
<protein>
    <recommendedName>
        <fullName evidence="7">SSD domain-containing protein</fullName>
    </recommendedName>
</protein>
<dbReference type="EMBL" id="BORC01000004">
    <property type="protein sequence ID" value="GIN62700.1"/>
    <property type="molecule type" value="Genomic_DNA"/>
</dbReference>
<dbReference type="PANTHER" id="PTHR33406">
    <property type="entry name" value="MEMBRANE PROTEIN MJ1562-RELATED"/>
    <property type="match status" value="1"/>
</dbReference>
<evidence type="ECO:0000259" key="7">
    <source>
        <dbReference type="PROSITE" id="PS50156"/>
    </source>
</evidence>
<dbReference type="Proteomes" id="UP000682111">
    <property type="component" value="Unassembled WGS sequence"/>
</dbReference>
<feature type="transmembrane region" description="Helical" evidence="6">
    <location>
        <begin position="567"/>
        <end position="592"/>
    </location>
</feature>
<comment type="subcellular location">
    <subcellularLocation>
        <location evidence="1">Cell membrane</location>
        <topology evidence="1">Multi-pass membrane protein</topology>
    </subcellularLocation>
</comment>
<dbReference type="Gene3D" id="1.20.1640.10">
    <property type="entry name" value="Multidrug efflux transporter AcrB transmembrane domain"/>
    <property type="match status" value="2"/>
</dbReference>
<dbReference type="PANTHER" id="PTHR33406:SF13">
    <property type="entry name" value="MEMBRANE PROTEIN YDFJ"/>
    <property type="match status" value="1"/>
</dbReference>
<dbReference type="GO" id="GO:0005886">
    <property type="term" value="C:plasma membrane"/>
    <property type="evidence" value="ECO:0007669"/>
    <property type="project" value="UniProtKB-SubCell"/>
</dbReference>
<keyword evidence="2" id="KW-1003">Cell membrane</keyword>
<organism evidence="8 9">
    <name type="scientific">Robertmurraya siralis</name>
    <dbReference type="NCBI Taxonomy" id="77777"/>
    <lineage>
        <taxon>Bacteria</taxon>
        <taxon>Bacillati</taxon>
        <taxon>Bacillota</taxon>
        <taxon>Bacilli</taxon>
        <taxon>Bacillales</taxon>
        <taxon>Bacillaceae</taxon>
        <taxon>Robertmurraya</taxon>
    </lineage>
</organism>
<feature type="transmembrane region" description="Helical" evidence="6">
    <location>
        <begin position="638"/>
        <end position="668"/>
    </location>
</feature>
<feature type="transmembrane region" description="Helical" evidence="6">
    <location>
        <begin position="172"/>
        <end position="190"/>
    </location>
</feature>
<accession>A0A919WIL1</accession>
<proteinExistence type="predicted"/>
<dbReference type="PROSITE" id="PS50156">
    <property type="entry name" value="SSD"/>
    <property type="match status" value="1"/>
</dbReference>
<feature type="transmembrane region" description="Helical" evidence="6">
    <location>
        <begin position="15"/>
        <end position="35"/>
    </location>
</feature>
<feature type="domain" description="SSD" evidence="7">
    <location>
        <begin position="199"/>
        <end position="322"/>
    </location>
</feature>
<feature type="transmembrane region" description="Helical" evidence="6">
    <location>
        <begin position="613"/>
        <end position="632"/>
    </location>
</feature>
<keyword evidence="5 6" id="KW-0472">Membrane</keyword>
<feature type="transmembrane region" description="Helical" evidence="6">
    <location>
        <begin position="268"/>
        <end position="289"/>
    </location>
</feature>
<dbReference type="SUPFAM" id="SSF82866">
    <property type="entry name" value="Multidrug efflux transporter AcrB transmembrane domain"/>
    <property type="match status" value="2"/>
</dbReference>
<reference evidence="8" key="1">
    <citation type="submission" date="2021-03" db="EMBL/GenBank/DDBJ databases">
        <title>Antimicrobial resistance genes in bacteria isolated from Japanese honey, and their potential for conferring macrolide and lincosamide resistance in the American foulbrood pathogen Paenibacillus larvae.</title>
        <authorList>
            <person name="Okamoto M."/>
            <person name="Kumagai M."/>
            <person name="Kanamori H."/>
            <person name="Takamatsu D."/>
        </authorList>
    </citation>
    <scope>NUCLEOTIDE SEQUENCE</scope>
    <source>
        <strain evidence="8">J27TS8</strain>
    </source>
</reference>
<evidence type="ECO:0000256" key="4">
    <source>
        <dbReference type="ARBA" id="ARBA00022989"/>
    </source>
</evidence>
<gene>
    <name evidence="8" type="ORF">J27TS8_26930</name>
</gene>
<dbReference type="InterPro" id="IPR004869">
    <property type="entry name" value="MMPL_dom"/>
</dbReference>
<keyword evidence="4 6" id="KW-1133">Transmembrane helix</keyword>
<dbReference type="InterPro" id="IPR000731">
    <property type="entry name" value="SSD"/>
</dbReference>
<keyword evidence="9" id="KW-1185">Reference proteome</keyword>
<feature type="transmembrane region" description="Helical" evidence="6">
    <location>
        <begin position="517"/>
        <end position="534"/>
    </location>
</feature>
<evidence type="ECO:0000256" key="2">
    <source>
        <dbReference type="ARBA" id="ARBA00022475"/>
    </source>
</evidence>
<evidence type="ECO:0000256" key="5">
    <source>
        <dbReference type="ARBA" id="ARBA00023136"/>
    </source>
</evidence>
<evidence type="ECO:0000313" key="9">
    <source>
        <dbReference type="Proteomes" id="UP000682111"/>
    </source>
</evidence>
<feature type="transmembrane region" description="Helical" evidence="6">
    <location>
        <begin position="197"/>
        <end position="217"/>
    </location>
</feature>
<feature type="transmembrane region" description="Helical" evidence="6">
    <location>
        <begin position="301"/>
        <end position="324"/>
    </location>
</feature>
<evidence type="ECO:0000256" key="6">
    <source>
        <dbReference type="SAM" id="Phobius"/>
    </source>
</evidence>
<keyword evidence="3 6" id="KW-0812">Transmembrane</keyword>